<proteinExistence type="predicted"/>
<comment type="caution">
    <text evidence="1">The sequence shown here is derived from an EMBL/GenBank/DDBJ whole genome shotgun (WGS) entry which is preliminary data.</text>
</comment>
<name>A0A1F8B9T2_9BACT</name>
<protein>
    <recommendedName>
        <fullName evidence="3">DUF4012 domain-containing protein</fullName>
    </recommendedName>
</protein>
<organism evidence="1 2">
    <name type="scientific">Candidatus Woesebacteria bacterium RIFCSPLOWO2_01_FULL_39_10b</name>
    <dbReference type="NCBI Taxonomy" id="1802517"/>
    <lineage>
        <taxon>Bacteria</taxon>
        <taxon>Candidatus Woeseibacteriota</taxon>
    </lineage>
</organism>
<dbReference type="Proteomes" id="UP000176404">
    <property type="component" value="Unassembled WGS sequence"/>
</dbReference>
<evidence type="ECO:0000313" key="1">
    <source>
        <dbReference type="EMBL" id="OGM60145.1"/>
    </source>
</evidence>
<gene>
    <name evidence="1" type="ORF">A2892_03015</name>
</gene>
<accession>A0A1F8B9T2</accession>
<sequence>MRKVVIGLVVIGITLGVVGLKIIASAREIADRVLRGERRETIAASSRWLGVPWLAKLVAEAEHKEYLVLLQNNMELRPTGGFLGSYARVSFTDGYLDSVKVEDIYVPDGQLPGYVEPPAPIKQYLNSNGWLLRDSNWEADFSQAAPVIEWFFEQGKEPEADGVVAVNLFVAQDLMLAVGPIYLADYQETVTAENLFAKAEAHSEVDFFPGSTQKRDFLSLVAKQLTEKVKAADWRTQIKVVKAIRDSLRRKHILVWVKDNQITQAMRRLNWDGKLVYNEGDYLMIVEANLGVNKTNCCLERRINQEVTLTEIGGLQERLTINYKNNNPVKPEPPKFWGGGYKNYLRVYLPKVAQLDSVRINQMLLQLTEVDQEMVNDFLVVGFLVEVGGGESGEVEINYSQLIPPADRVYRLKVQKQSGTGDDPYSLTFHSPTCPTRQLNRTLDQDFTWETKLKCN</sequence>
<evidence type="ECO:0008006" key="3">
    <source>
        <dbReference type="Google" id="ProtNLM"/>
    </source>
</evidence>
<reference evidence="1 2" key="1">
    <citation type="journal article" date="2016" name="Nat. Commun.">
        <title>Thousands of microbial genomes shed light on interconnected biogeochemical processes in an aquifer system.</title>
        <authorList>
            <person name="Anantharaman K."/>
            <person name="Brown C.T."/>
            <person name="Hug L.A."/>
            <person name="Sharon I."/>
            <person name="Castelle C.J."/>
            <person name="Probst A.J."/>
            <person name="Thomas B.C."/>
            <person name="Singh A."/>
            <person name="Wilkins M.J."/>
            <person name="Karaoz U."/>
            <person name="Brodie E.L."/>
            <person name="Williams K.H."/>
            <person name="Hubbard S.S."/>
            <person name="Banfield J.F."/>
        </authorList>
    </citation>
    <scope>NUCLEOTIDE SEQUENCE [LARGE SCALE GENOMIC DNA]</scope>
</reference>
<dbReference type="InterPro" id="IPR025101">
    <property type="entry name" value="DUF4012"/>
</dbReference>
<dbReference type="STRING" id="1802517.A2892_03015"/>
<dbReference type="Pfam" id="PF13196">
    <property type="entry name" value="DUF4012"/>
    <property type="match status" value="1"/>
</dbReference>
<dbReference type="AlphaFoldDB" id="A0A1F8B9T2"/>
<evidence type="ECO:0000313" key="2">
    <source>
        <dbReference type="Proteomes" id="UP000176404"/>
    </source>
</evidence>
<dbReference type="EMBL" id="MGHD01000008">
    <property type="protein sequence ID" value="OGM60145.1"/>
    <property type="molecule type" value="Genomic_DNA"/>
</dbReference>